<feature type="transmembrane region" description="Helical" evidence="2">
    <location>
        <begin position="37"/>
        <end position="55"/>
    </location>
</feature>
<dbReference type="RefSeq" id="WP_219938546.1">
    <property type="nucleotide sequence ID" value="NZ_JAGFNZ010000001.1"/>
</dbReference>
<dbReference type="Proteomes" id="UP000719942">
    <property type="component" value="Unassembled WGS sequence"/>
</dbReference>
<keyword evidence="4" id="KW-1185">Reference proteome</keyword>
<keyword evidence="1" id="KW-0813">Transport</keyword>
<feature type="transmembrane region" description="Helical" evidence="2">
    <location>
        <begin position="307"/>
        <end position="329"/>
    </location>
</feature>
<dbReference type="InterPro" id="IPR004679">
    <property type="entry name" value="2-OHcarboxylate_transport"/>
</dbReference>
<keyword evidence="1" id="KW-0769">Symport</keyword>
<evidence type="ECO:0000313" key="3">
    <source>
        <dbReference type="EMBL" id="MBW7571336.1"/>
    </source>
</evidence>
<dbReference type="PANTHER" id="PTHR40033">
    <property type="entry name" value="NA(+)-MALATE SYMPORTER"/>
    <property type="match status" value="1"/>
</dbReference>
<name>A0ABS7DLB2_9FIRM</name>
<protein>
    <submittedName>
        <fullName evidence="3">2-hydroxycarboxylate transporter family protein</fullName>
    </submittedName>
</protein>
<organism evidence="3 4">
    <name type="scientific">Caproiciproducens faecalis</name>
    <dbReference type="NCBI Taxonomy" id="2820301"/>
    <lineage>
        <taxon>Bacteria</taxon>
        <taxon>Bacillati</taxon>
        <taxon>Bacillota</taxon>
        <taxon>Clostridia</taxon>
        <taxon>Eubacteriales</taxon>
        <taxon>Acutalibacteraceae</taxon>
        <taxon>Caproiciproducens</taxon>
    </lineage>
</organism>
<keyword evidence="2" id="KW-1133">Transmembrane helix</keyword>
<keyword evidence="2" id="KW-0812">Transmembrane</keyword>
<feature type="transmembrane region" description="Helical" evidence="2">
    <location>
        <begin position="127"/>
        <end position="149"/>
    </location>
</feature>
<evidence type="ECO:0000256" key="1">
    <source>
        <dbReference type="PIRNR" id="PIRNR005348"/>
    </source>
</evidence>
<feature type="transmembrane region" description="Helical" evidence="2">
    <location>
        <begin position="251"/>
        <end position="271"/>
    </location>
</feature>
<keyword evidence="1 2" id="KW-0472">Membrane</keyword>
<evidence type="ECO:0000256" key="2">
    <source>
        <dbReference type="SAM" id="Phobius"/>
    </source>
</evidence>
<accession>A0ABS7DLB2</accession>
<reference evidence="3 4" key="1">
    <citation type="submission" date="2021-03" db="EMBL/GenBank/DDBJ databases">
        <title>Caproiciproducens sp. nov. isolated from feces of cow.</title>
        <authorList>
            <person name="Choi J.-Y."/>
        </authorList>
    </citation>
    <scope>NUCLEOTIDE SEQUENCE [LARGE SCALE GENOMIC DNA]</scope>
    <source>
        <strain evidence="3 4">AGMB10547</strain>
    </source>
</reference>
<feature type="transmembrane region" description="Helical" evidence="2">
    <location>
        <begin position="196"/>
        <end position="216"/>
    </location>
</feature>
<feature type="transmembrane region" description="Helical" evidence="2">
    <location>
        <begin position="156"/>
        <end position="176"/>
    </location>
</feature>
<feature type="transmembrane region" description="Helical" evidence="2">
    <location>
        <begin position="12"/>
        <end position="30"/>
    </location>
</feature>
<dbReference type="Pfam" id="PF03390">
    <property type="entry name" value="2HCT"/>
    <property type="match status" value="1"/>
</dbReference>
<feature type="transmembrane region" description="Helical" evidence="2">
    <location>
        <begin position="277"/>
        <end position="295"/>
    </location>
</feature>
<feature type="transmembrane region" description="Helical" evidence="2">
    <location>
        <begin position="405"/>
        <end position="425"/>
    </location>
</feature>
<feature type="transmembrane region" description="Helical" evidence="2">
    <location>
        <begin position="335"/>
        <end position="360"/>
    </location>
</feature>
<dbReference type="EMBL" id="JAGFNZ010000001">
    <property type="protein sequence ID" value="MBW7571336.1"/>
    <property type="molecule type" value="Genomic_DNA"/>
</dbReference>
<feature type="transmembrane region" description="Helical" evidence="2">
    <location>
        <begin position="94"/>
        <end position="115"/>
    </location>
</feature>
<sequence>MEKTNIMGLPWPVFLLCTVVTLIGAYTGIFPKNTVGVVLFLFIGGTILQFIGAKIPVFGNYLGGSALLPMFGGALLVAFNLLPSGMYDQVKGVYDSGLLDIQIAALICGNILGVINSKTLKAASLKYLPMIFLSQIATVLFVVMVAFVCRFDINHSLFYVSLPCIAGGTAGAILILPQMFAGYLGVETSALVGPMVGALVISNILAIVGGGLLNGLGKKFPKLSGNGQIIHDPEMEKKMSSAPKRPDLKDVAQLGTGLIITLAFYLLGYILNHFVPALATYVWMLILCAVANLTGIIPEEIRDCTVYFLNFVIKNFAHISLFILGIVAIDLKAAASVLSIQSFIIIFATVLAMTLAPMLLARLFKFYPIEAGMTAGLCSCNIGGTGDLAVLTAGDRLSLMPFARVSTSIGGAMMQIGAGLLAGFLL</sequence>
<gene>
    <name evidence="3" type="ORF">J5W02_00805</name>
</gene>
<proteinExistence type="inferred from homology"/>
<dbReference type="PIRSF" id="PIRSF005348">
    <property type="entry name" value="YxkH"/>
    <property type="match status" value="1"/>
</dbReference>
<comment type="caution">
    <text evidence="3">The sequence shown here is derived from an EMBL/GenBank/DDBJ whole genome shotgun (WGS) entry which is preliminary data.</text>
</comment>
<evidence type="ECO:0000313" key="4">
    <source>
        <dbReference type="Proteomes" id="UP000719942"/>
    </source>
</evidence>
<comment type="similarity">
    <text evidence="1">Belongs to the 2-hydroxycarboxylate transporter (2-HCT) (TC 2.A.24) family.</text>
</comment>
<feature type="transmembrane region" description="Helical" evidence="2">
    <location>
        <begin position="61"/>
        <end position="82"/>
    </location>
</feature>
<dbReference type="PANTHER" id="PTHR40033:SF1">
    <property type="entry name" value="CITRATE-SODIUM SYMPORTER"/>
    <property type="match status" value="1"/>
</dbReference>